<reference evidence="3 4" key="1">
    <citation type="submission" date="2020-07" db="EMBL/GenBank/DDBJ databases">
        <title>Genomic Encyclopedia of Type Strains, Phase IV (KMG-V): Genome sequencing to study the core and pangenomes of soil and plant-associated prokaryotes.</title>
        <authorList>
            <person name="Whitman W."/>
        </authorList>
    </citation>
    <scope>NUCLEOTIDE SEQUENCE [LARGE SCALE GENOMIC DNA]</scope>
    <source>
        <strain evidence="3 4">AN3</strain>
    </source>
</reference>
<evidence type="ECO:0000256" key="1">
    <source>
        <dbReference type="SAM" id="MobiDB-lite"/>
    </source>
</evidence>
<evidence type="ECO:0000256" key="2">
    <source>
        <dbReference type="SAM" id="SignalP"/>
    </source>
</evidence>
<gene>
    <name evidence="3" type="ORF">FHW16_001797</name>
</gene>
<accession>A0A839EIN6</accession>
<feature type="chain" id="PRO_5032888637" description="DUF3011 domain-containing protein" evidence="2">
    <location>
        <begin position="26"/>
        <end position="133"/>
    </location>
</feature>
<feature type="compositionally biased region" description="Basic and acidic residues" evidence="1">
    <location>
        <begin position="97"/>
        <end position="125"/>
    </location>
</feature>
<evidence type="ECO:0000313" key="3">
    <source>
        <dbReference type="EMBL" id="MBA8878115.1"/>
    </source>
</evidence>
<name>A0A839EIN6_9HYPH</name>
<dbReference type="InterPro" id="IPR021381">
    <property type="entry name" value="DUF3011"/>
</dbReference>
<proteinExistence type="predicted"/>
<keyword evidence="4" id="KW-1185">Reference proteome</keyword>
<dbReference type="EMBL" id="JACGXN010000001">
    <property type="protein sequence ID" value="MBA8878115.1"/>
    <property type="molecule type" value="Genomic_DNA"/>
</dbReference>
<feature type="signal peptide" evidence="2">
    <location>
        <begin position="1"/>
        <end position="25"/>
    </location>
</feature>
<sequence>MYRYILTIAVAIGGMQFVTVPAAQAQERAVRCESPKFRYRECNVDMRRPRIIRQTSKSPCIAGDSWGFQRGTLWVDKGCGAVFAEGGRERRRPNGGYRDDPRPRDGYQDDRYPRRDDRRGYDNRDPYYQPDDY</sequence>
<organism evidence="3 4">
    <name type="scientific">Phyllobacterium myrsinacearum</name>
    <dbReference type="NCBI Taxonomy" id="28101"/>
    <lineage>
        <taxon>Bacteria</taxon>
        <taxon>Pseudomonadati</taxon>
        <taxon>Pseudomonadota</taxon>
        <taxon>Alphaproteobacteria</taxon>
        <taxon>Hyphomicrobiales</taxon>
        <taxon>Phyllobacteriaceae</taxon>
        <taxon>Phyllobacterium</taxon>
    </lineage>
</organism>
<keyword evidence="2" id="KW-0732">Signal</keyword>
<dbReference type="Proteomes" id="UP000549052">
    <property type="component" value="Unassembled WGS sequence"/>
</dbReference>
<protein>
    <recommendedName>
        <fullName evidence="5">DUF3011 domain-containing protein</fullName>
    </recommendedName>
</protein>
<evidence type="ECO:0000313" key="4">
    <source>
        <dbReference type="Proteomes" id="UP000549052"/>
    </source>
</evidence>
<dbReference type="Pfam" id="PF11218">
    <property type="entry name" value="DUF3011"/>
    <property type="match status" value="1"/>
</dbReference>
<evidence type="ECO:0008006" key="5">
    <source>
        <dbReference type="Google" id="ProtNLM"/>
    </source>
</evidence>
<feature type="region of interest" description="Disordered" evidence="1">
    <location>
        <begin position="85"/>
        <end position="133"/>
    </location>
</feature>
<dbReference type="RefSeq" id="WP_182548690.1">
    <property type="nucleotide sequence ID" value="NZ_JACGXN010000001.1"/>
</dbReference>
<dbReference type="AlphaFoldDB" id="A0A839EIN6"/>
<comment type="caution">
    <text evidence="3">The sequence shown here is derived from an EMBL/GenBank/DDBJ whole genome shotgun (WGS) entry which is preliminary data.</text>
</comment>